<evidence type="ECO:0000313" key="4">
    <source>
        <dbReference type="Proteomes" id="UP000007110"/>
    </source>
</evidence>
<accession>A0A7M7RF27</accession>
<dbReference type="Pfam" id="PF00651">
    <property type="entry name" value="BTB"/>
    <property type="match status" value="1"/>
</dbReference>
<dbReference type="CDD" id="cd18494">
    <property type="entry name" value="BACK_BTBD19"/>
    <property type="match status" value="1"/>
</dbReference>
<reference evidence="3" key="2">
    <citation type="submission" date="2021-01" db="UniProtKB">
        <authorList>
            <consortium name="EnsemblMetazoa"/>
        </authorList>
    </citation>
    <scope>IDENTIFICATION</scope>
</reference>
<dbReference type="Pfam" id="PF07707">
    <property type="entry name" value="BACK"/>
    <property type="match status" value="1"/>
</dbReference>
<dbReference type="Gene3D" id="3.30.710.10">
    <property type="entry name" value="Potassium Channel Kv1.1, Chain A"/>
    <property type="match status" value="1"/>
</dbReference>
<protein>
    <recommendedName>
        <fullName evidence="2">BTB domain-containing protein</fullName>
    </recommendedName>
</protein>
<dbReference type="OMA" id="CAVFRAM"/>
<dbReference type="KEGG" id="spu:576517"/>
<feature type="domain" description="BTB" evidence="2">
    <location>
        <begin position="84"/>
        <end position="155"/>
    </location>
</feature>
<dbReference type="CDD" id="cd18294">
    <property type="entry name" value="BTB_POZ_BTBD19"/>
    <property type="match status" value="1"/>
</dbReference>
<reference evidence="4" key="1">
    <citation type="submission" date="2015-02" db="EMBL/GenBank/DDBJ databases">
        <title>Genome sequencing for Strongylocentrotus purpuratus.</title>
        <authorList>
            <person name="Murali S."/>
            <person name="Liu Y."/>
            <person name="Vee V."/>
            <person name="English A."/>
            <person name="Wang M."/>
            <person name="Skinner E."/>
            <person name="Han Y."/>
            <person name="Muzny D.M."/>
            <person name="Worley K.C."/>
            <person name="Gibbs R.A."/>
        </authorList>
    </citation>
    <scope>NUCLEOTIDE SEQUENCE</scope>
</reference>
<dbReference type="GeneID" id="576517"/>
<dbReference type="SMART" id="SM00225">
    <property type="entry name" value="BTB"/>
    <property type="match status" value="1"/>
</dbReference>
<dbReference type="PANTHER" id="PTHR46965:SF1">
    <property type="entry name" value="BTB_POZ DOMAIN-CONTAINING PROTEIN 19"/>
    <property type="match status" value="1"/>
</dbReference>
<feature type="region of interest" description="Disordered" evidence="1">
    <location>
        <begin position="322"/>
        <end position="347"/>
    </location>
</feature>
<dbReference type="OrthoDB" id="45365at2759"/>
<dbReference type="Proteomes" id="UP000007110">
    <property type="component" value="Unassembled WGS sequence"/>
</dbReference>
<dbReference type="SUPFAM" id="SSF54695">
    <property type="entry name" value="POZ domain"/>
    <property type="match status" value="1"/>
</dbReference>
<dbReference type="InParanoid" id="A0A7M7RF27"/>
<proteinExistence type="predicted"/>
<dbReference type="AlphaFoldDB" id="A0A7M7RF27"/>
<dbReference type="CTD" id="149478"/>
<organism evidence="3 4">
    <name type="scientific">Strongylocentrotus purpuratus</name>
    <name type="common">Purple sea urchin</name>
    <dbReference type="NCBI Taxonomy" id="7668"/>
    <lineage>
        <taxon>Eukaryota</taxon>
        <taxon>Metazoa</taxon>
        <taxon>Echinodermata</taxon>
        <taxon>Eleutherozoa</taxon>
        <taxon>Echinozoa</taxon>
        <taxon>Echinoidea</taxon>
        <taxon>Euechinoidea</taxon>
        <taxon>Echinacea</taxon>
        <taxon>Camarodonta</taxon>
        <taxon>Echinidea</taxon>
        <taxon>Strongylocentrotidae</taxon>
        <taxon>Strongylocentrotus</taxon>
    </lineage>
</organism>
<name>A0A7M7RF27_STRPU</name>
<evidence type="ECO:0000256" key="1">
    <source>
        <dbReference type="SAM" id="MobiDB-lite"/>
    </source>
</evidence>
<dbReference type="InterPro" id="IPR000210">
    <property type="entry name" value="BTB/POZ_dom"/>
</dbReference>
<feature type="compositionally biased region" description="Basic residues" evidence="1">
    <location>
        <begin position="328"/>
        <end position="337"/>
    </location>
</feature>
<dbReference type="RefSeq" id="XP_781910.5">
    <property type="nucleotide sequence ID" value="XM_776817.5"/>
</dbReference>
<dbReference type="EnsemblMetazoa" id="XM_776817">
    <property type="protein sequence ID" value="XP_781910"/>
    <property type="gene ID" value="LOC576517"/>
</dbReference>
<dbReference type="SMART" id="SM00875">
    <property type="entry name" value="BACK"/>
    <property type="match status" value="1"/>
</dbReference>
<dbReference type="InterPro" id="IPR042846">
    <property type="entry name" value="BTBD19"/>
</dbReference>
<evidence type="ECO:0000259" key="2">
    <source>
        <dbReference type="PROSITE" id="PS50097"/>
    </source>
</evidence>
<evidence type="ECO:0000313" key="3">
    <source>
        <dbReference type="EnsemblMetazoa" id="XP_781910"/>
    </source>
</evidence>
<dbReference type="InterPro" id="IPR011705">
    <property type="entry name" value="BACK"/>
</dbReference>
<dbReference type="PROSITE" id="PS50097">
    <property type="entry name" value="BTB"/>
    <property type="match status" value="1"/>
</dbReference>
<dbReference type="Gene3D" id="1.25.40.420">
    <property type="match status" value="1"/>
</dbReference>
<sequence>MPSHRPTRLNASWPRCTCSSCTVPVLNTVANGSHPPGNKSSACCIVYFTIKESESRMASEILMKGDPVPFARSMGRLINCKEFSDVKFIVGEARQHIFAHRCILVSRCEVFRAMFAEKVVKETSAKIPLVLSDVESDIFMIILEFIYTNCASLSAKTVVDVLASSIEYGLDELRKLCIAYLIRNLSVTTACETMQAAATYGQDDLRWTTMGFIEEHTVEVFKMKQFQELSEQALAVILQSSRLLMDEMDILATVKEWASINSAVQGVSMIKAISSVIRHVRFPLFNEAELQRVESGNETQNVVPIAMIAFAWKFHALHQSDGTNPQTKLRRGTKHRDSHQGLTPWDH</sequence>
<dbReference type="InterPro" id="IPR011333">
    <property type="entry name" value="SKP1/BTB/POZ_sf"/>
</dbReference>
<dbReference type="PANTHER" id="PTHR46965">
    <property type="entry name" value="BTB/POZ DOMAIN-CONTAINING PROTEIN 19"/>
    <property type="match status" value="1"/>
</dbReference>
<keyword evidence="4" id="KW-1185">Reference proteome</keyword>